<keyword evidence="5" id="KW-0460">Magnesium</keyword>
<comment type="subunit">
    <text evidence="5">Homodimer.</text>
</comment>
<evidence type="ECO:0000259" key="7">
    <source>
        <dbReference type="Pfam" id="PF02885"/>
    </source>
</evidence>
<keyword evidence="5" id="KW-0479">Metal-binding</keyword>
<dbReference type="NCBIfam" id="TIGR01245">
    <property type="entry name" value="trpD"/>
    <property type="match status" value="1"/>
</dbReference>
<evidence type="ECO:0000256" key="5">
    <source>
        <dbReference type="HAMAP-Rule" id="MF_00211"/>
    </source>
</evidence>
<dbReference type="Pfam" id="PF02885">
    <property type="entry name" value="Glycos_trans_3N"/>
    <property type="match status" value="1"/>
</dbReference>
<comment type="pathway">
    <text evidence="5">Amino-acid biosynthesis; L-tryptophan biosynthesis; L-tryptophan from chorismate: step 2/5.</text>
</comment>
<feature type="binding site" evidence="5">
    <location>
        <position position="170"/>
    </location>
    <ligand>
        <name>anthranilate</name>
        <dbReference type="ChEBI" id="CHEBI:16567"/>
        <label>2</label>
    </ligand>
</feature>
<dbReference type="SUPFAM" id="SSF47648">
    <property type="entry name" value="Nucleoside phosphorylase/phosphoribosyltransferase N-terminal domain"/>
    <property type="match status" value="1"/>
</dbReference>
<feature type="binding site" evidence="5">
    <location>
        <begin position="87"/>
        <end position="88"/>
    </location>
    <ligand>
        <name>5-phospho-alpha-D-ribose 1-diphosphate</name>
        <dbReference type="ChEBI" id="CHEBI:58017"/>
    </ligand>
</feature>
<feature type="domain" description="Glycosyl transferase family 3" evidence="6">
    <location>
        <begin position="80"/>
        <end position="338"/>
    </location>
</feature>
<dbReference type="InterPro" id="IPR035902">
    <property type="entry name" value="Nuc_phospho_transferase"/>
</dbReference>
<reference evidence="9" key="1">
    <citation type="journal article" date="2019" name="Int. J. Syst. Evol. Microbiol.">
        <title>The Global Catalogue of Microorganisms (GCM) 10K type strain sequencing project: providing services to taxonomists for standard genome sequencing and annotation.</title>
        <authorList>
            <consortium name="The Broad Institute Genomics Platform"/>
            <consortium name="The Broad Institute Genome Sequencing Center for Infectious Disease"/>
            <person name="Wu L."/>
            <person name="Ma J."/>
        </authorList>
    </citation>
    <scope>NUCLEOTIDE SEQUENCE [LARGE SCALE GENOMIC DNA]</scope>
    <source>
        <strain evidence="9">TISTR 1514</strain>
    </source>
</reference>
<sequence length="359" mass="37755">MTSAQTWPEMLDSLLRGEDMSVRQATWAMEEVMSGNVSDARLAAWLIALRAKGETVEEVIGFRDAVLAKAVPTNLPAWGVDIVGTGGDMVGTVNVSTMASFVIAATGTPVLKHGGRAASAKSGASDVLTALGAVHSTDAAALEHIFAETGQAFLYASLFHPGFAHAGGVRKDLGVPTVFNSLGPLSNPTRAEASAVGVARRESIPVIVGVFRTRGAAALVFRGDDGLDELTVTGYSHIWEISGGDVAEHDIHPRDVGLGTYDLEDLLGGTPELNAQIARETLRGERTGAVRDIVLLNAAAGLVSWDLAKQPDSIERPIRDRLGEKIAVAAEAIDSGRAIEQLDKFVAASQKFNTEAPVR</sequence>
<organism evidence="8 9">
    <name type="scientific">Gulosibacter faecalis</name>
    <dbReference type="NCBI Taxonomy" id="272240"/>
    <lineage>
        <taxon>Bacteria</taxon>
        <taxon>Bacillati</taxon>
        <taxon>Actinomycetota</taxon>
        <taxon>Actinomycetes</taxon>
        <taxon>Micrococcales</taxon>
        <taxon>Microbacteriaceae</taxon>
        <taxon>Gulosibacter</taxon>
    </lineage>
</organism>
<name>A0ABW5UZV4_9MICO</name>
<keyword evidence="2 5" id="KW-0808">Transferase</keyword>
<dbReference type="InterPro" id="IPR017459">
    <property type="entry name" value="Glycosyl_Trfase_fam3_N_dom"/>
</dbReference>
<evidence type="ECO:0000256" key="2">
    <source>
        <dbReference type="ARBA" id="ARBA00022679"/>
    </source>
</evidence>
<comment type="cofactor">
    <cofactor evidence="5">
        <name>Mg(2+)</name>
        <dbReference type="ChEBI" id="CHEBI:18420"/>
    </cofactor>
    <text evidence="5">Binds 2 magnesium ions per monomer.</text>
</comment>
<protein>
    <recommendedName>
        <fullName evidence="5">Anthranilate phosphoribosyltransferase</fullName>
        <ecNumber evidence="5">2.4.2.18</ecNumber>
    </recommendedName>
</protein>
<evidence type="ECO:0000313" key="8">
    <source>
        <dbReference type="EMBL" id="MFD2758985.1"/>
    </source>
</evidence>
<keyword evidence="4 5" id="KW-0057">Aromatic amino acid biosynthesis</keyword>
<dbReference type="Gene3D" id="3.40.1030.10">
    <property type="entry name" value="Nucleoside phosphorylase/phosphoribosyltransferase catalytic domain"/>
    <property type="match status" value="1"/>
</dbReference>
<evidence type="ECO:0000256" key="1">
    <source>
        <dbReference type="ARBA" id="ARBA00022676"/>
    </source>
</evidence>
<feature type="binding site" evidence="5">
    <location>
        <position position="92"/>
    </location>
    <ligand>
        <name>5-phospho-alpha-D-ribose 1-diphosphate</name>
        <dbReference type="ChEBI" id="CHEBI:58017"/>
    </ligand>
</feature>
<evidence type="ECO:0000256" key="4">
    <source>
        <dbReference type="ARBA" id="ARBA00023141"/>
    </source>
</evidence>
<dbReference type="InterPro" id="IPR005940">
    <property type="entry name" value="Anthranilate_Pribosyl_Tfrase"/>
</dbReference>
<feature type="binding site" evidence="5">
    <location>
        <position position="96"/>
    </location>
    <ligand>
        <name>Mg(2+)</name>
        <dbReference type="ChEBI" id="CHEBI:18420"/>
        <label>1</label>
    </ligand>
</feature>
<feature type="binding site" evidence="5">
    <location>
        <begin position="94"/>
        <end position="97"/>
    </location>
    <ligand>
        <name>5-phospho-alpha-D-ribose 1-diphosphate</name>
        <dbReference type="ChEBI" id="CHEBI:58017"/>
    </ligand>
</feature>
<feature type="binding site" evidence="5">
    <location>
        <position position="229"/>
    </location>
    <ligand>
        <name>Mg(2+)</name>
        <dbReference type="ChEBI" id="CHEBI:18420"/>
        <label>1</label>
    </ligand>
</feature>
<proteinExistence type="inferred from homology"/>
<comment type="caution">
    <text evidence="8">The sequence shown here is derived from an EMBL/GenBank/DDBJ whole genome shotgun (WGS) entry which is preliminary data.</text>
</comment>
<comment type="similarity">
    <text evidence="5">Belongs to the anthranilate phosphoribosyltransferase family.</text>
</comment>
<feature type="binding site" evidence="5">
    <location>
        <position position="124"/>
    </location>
    <ligand>
        <name>5-phospho-alpha-D-ribose 1-diphosphate</name>
        <dbReference type="ChEBI" id="CHEBI:58017"/>
    </ligand>
</feature>
<dbReference type="InterPro" id="IPR000312">
    <property type="entry name" value="Glycosyl_Trfase_fam3"/>
</dbReference>
<keyword evidence="5" id="KW-0028">Amino-acid biosynthesis</keyword>
<feature type="domain" description="Glycosyl transferase family 3 N-terminal" evidence="7">
    <location>
        <begin position="9"/>
        <end position="70"/>
    </location>
</feature>
<gene>
    <name evidence="5 8" type="primary">trpD</name>
    <name evidence="8" type="ORF">ACFSW7_11430</name>
</gene>
<dbReference type="PANTHER" id="PTHR43285:SF2">
    <property type="entry name" value="ANTHRANILATE PHOSPHORIBOSYLTRANSFERASE"/>
    <property type="match status" value="1"/>
</dbReference>
<dbReference type="PANTHER" id="PTHR43285">
    <property type="entry name" value="ANTHRANILATE PHOSPHORIBOSYLTRANSFERASE"/>
    <property type="match status" value="1"/>
</dbReference>
<accession>A0ABW5UZV4</accession>
<feature type="binding site" evidence="5">
    <location>
        <position position="229"/>
    </location>
    <ligand>
        <name>Mg(2+)</name>
        <dbReference type="ChEBI" id="CHEBI:18420"/>
        <label>2</label>
    </ligand>
</feature>
<keyword evidence="9" id="KW-1185">Reference proteome</keyword>
<feature type="binding site" evidence="5">
    <location>
        <position position="228"/>
    </location>
    <ligand>
        <name>Mg(2+)</name>
        <dbReference type="ChEBI" id="CHEBI:18420"/>
        <label>2</label>
    </ligand>
</feature>
<comment type="function">
    <text evidence="5">Catalyzes the transfer of the phosphoribosyl group of 5-phosphorylribose-1-pyrophosphate (PRPP) to anthranilate to yield N-(5'-phosphoribosyl)-anthranilate (PRA).</text>
</comment>
<dbReference type="Pfam" id="PF00591">
    <property type="entry name" value="Glycos_transf_3"/>
    <property type="match status" value="1"/>
</dbReference>
<dbReference type="Proteomes" id="UP001597492">
    <property type="component" value="Unassembled WGS sequence"/>
</dbReference>
<dbReference type="EMBL" id="JBHUNE010000008">
    <property type="protein sequence ID" value="MFD2758985.1"/>
    <property type="molecule type" value="Genomic_DNA"/>
</dbReference>
<dbReference type="GO" id="GO:0004048">
    <property type="term" value="F:anthranilate phosphoribosyltransferase activity"/>
    <property type="evidence" value="ECO:0007669"/>
    <property type="project" value="UniProtKB-EC"/>
</dbReference>
<dbReference type="Gene3D" id="1.20.970.10">
    <property type="entry name" value="Transferase, Pyrimidine Nucleoside Phosphorylase, Chain C"/>
    <property type="match status" value="1"/>
</dbReference>
<evidence type="ECO:0000313" key="9">
    <source>
        <dbReference type="Proteomes" id="UP001597492"/>
    </source>
</evidence>
<evidence type="ECO:0000256" key="3">
    <source>
        <dbReference type="ARBA" id="ARBA00022822"/>
    </source>
</evidence>
<comment type="caution">
    <text evidence="5">Lacks conserved residue(s) required for the propagation of feature annotation.</text>
</comment>
<keyword evidence="3 5" id="KW-0822">Tryptophan biosynthesis</keyword>
<evidence type="ECO:0000259" key="6">
    <source>
        <dbReference type="Pfam" id="PF00591"/>
    </source>
</evidence>
<dbReference type="RefSeq" id="WP_026339546.1">
    <property type="nucleotide sequence ID" value="NZ_JBHUNE010000008.1"/>
</dbReference>
<keyword evidence="1 5" id="KW-0328">Glycosyltransferase</keyword>
<feature type="binding site" evidence="5">
    <location>
        <position position="84"/>
    </location>
    <ligand>
        <name>5-phospho-alpha-D-ribose 1-diphosphate</name>
        <dbReference type="ChEBI" id="CHEBI:58017"/>
    </ligand>
</feature>
<feature type="binding site" evidence="5">
    <location>
        <position position="84"/>
    </location>
    <ligand>
        <name>anthranilate</name>
        <dbReference type="ChEBI" id="CHEBI:16567"/>
        <label>1</label>
    </ligand>
</feature>
<dbReference type="SUPFAM" id="SSF52418">
    <property type="entry name" value="Nucleoside phosphorylase/phosphoribosyltransferase catalytic domain"/>
    <property type="match status" value="1"/>
</dbReference>
<dbReference type="InterPro" id="IPR036320">
    <property type="entry name" value="Glycosyl_Trfase_fam3_N_dom_sf"/>
</dbReference>
<dbReference type="HAMAP" id="MF_00211">
    <property type="entry name" value="TrpD"/>
    <property type="match status" value="1"/>
</dbReference>
<dbReference type="EC" id="2.4.2.18" evidence="5"/>
<comment type="catalytic activity">
    <reaction evidence="5">
        <text>N-(5-phospho-beta-D-ribosyl)anthranilate + diphosphate = 5-phospho-alpha-D-ribose 1-diphosphate + anthranilate</text>
        <dbReference type="Rhea" id="RHEA:11768"/>
        <dbReference type="ChEBI" id="CHEBI:16567"/>
        <dbReference type="ChEBI" id="CHEBI:18277"/>
        <dbReference type="ChEBI" id="CHEBI:33019"/>
        <dbReference type="ChEBI" id="CHEBI:58017"/>
        <dbReference type="EC" id="2.4.2.18"/>
    </reaction>
</comment>